<sequence length="63" mass="7631">MNELEQYWKYGRGALRIRWGTPGDFTRCVRELDEHVGDGRARRICAQWHHDMNGFWPGDRRNR</sequence>
<organism evidence="1 2">
    <name type="scientific">Marinitenerispora sediminis</name>
    <dbReference type="NCBI Taxonomy" id="1931232"/>
    <lineage>
        <taxon>Bacteria</taxon>
        <taxon>Bacillati</taxon>
        <taxon>Actinomycetota</taxon>
        <taxon>Actinomycetes</taxon>
        <taxon>Streptosporangiales</taxon>
        <taxon>Nocardiopsidaceae</taxon>
        <taxon>Marinitenerispora</taxon>
    </lineage>
</organism>
<name>A0A368T734_9ACTN</name>
<accession>A0A368T734</accession>
<dbReference type="RefSeq" id="WP_114399266.1">
    <property type="nucleotide sequence ID" value="NZ_QEIM01000115.1"/>
</dbReference>
<dbReference type="Proteomes" id="UP000253318">
    <property type="component" value="Unassembled WGS sequence"/>
</dbReference>
<evidence type="ECO:0000313" key="2">
    <source>
        <dbReference type="Proteomes" id="UP000253318"/>
    </source>
</evidence>
<protein>
    <submittedName>
        <fullName evidence="1">Uncharacterized protein</fullName>
    </submittedName>
</protein>
<evidence type="ECO:0000313" key="1">
    <source>
        <dbReference type="EMBL" id="RCV59310.1"/>
    </source>
</evidence>
<proteinExistence type="predicted"/>
<reference evidence="1 2" key="1">
    <citation type="submission" date="2018-04" db="EMBL/GenBank/DDBJ databases">
        <title>Novel actinobacteria from marine sediment.</title>
        <authorList>
            <person name="Ng Z.Y."/>
            <person name="Tan G.Y.A."/>
        </authorList>
    </citation>
    <scope>NUCLEOTIDE SEQUENCE [LARGE SCALE GENOMIC DNA]</scope>
    <source>
        <strain evidence="1 2">TPS81</strain>
    </source>
</reference>
<keyword evidence="2" id="KW-1185">Reference proteome</keyword>
<dbReference type="EMBL" id="QEIN01000063">
    <property type="protein sequence ID" value="RCV59310.1"/>
    <property type="molecule type" value="Genomic_DNA"/>
</dbReference>
<gene>
    <name evidence="1" type="ORF">DEF24_10080</name>
</gene>
<dbReference type="AlphaFoldDB" id="A0A368T734"/>
<dbReference type="OrthoDB" id="4751040at2"/>
<comment type="caution">
    <text evidence="1">The sequence shown here is derived from an EMBL/GenBank/DDBJ whole genome shotgun (WGS) entry which is preliminary data.</text>
</comment>